<evidence type="ECO:0000313" key="1">
    <source>
        <dbReference type="EMBL" id="KAI0045352.1"/>
    </source>
</evidence>
<gene>
    <name evidence="1" type="ORF">FA95DRAFT_129767</name>
</gene>
<proteinExistence type="predicted"/>
<evidence type="ECO:0000313" key="2">
    <source>
        <dbReference type="Proteomes" id="UP000814033"/>
    </source>
</evidence>
<reference evidence="1" key="1">
    <citation type="submission" date="2021-02" db="EMBL/GenBank/DDBJ databases">
        <authorList>
            <consortium name="DOE Joint Genome Institute"/>
            <person name="Ahrendt S."/>
            <person name="Looney B.P."/>
            <person name="Miyauchi S."/>
            <person name="Morin E."/>
            <person name="Drula E."/>
            <person name="Courty P.E."/>
            <person name="Chicoki N."/>
            <person name="Fauchery L."/>
            <person name="Kohler A."/>
            <person name="Kuo A."/>
            <person name="Labutti K."/>
            <person name="Pangilinan J."/>
            <person name="Lipzen A."/>
            <person name="Riley R."/>
            <person name="Andreopoulos W."/>
            <person name="He G."/>
            <person name="Johnson J."/>
            <person name="Barry K.W."/>
            <person name="Grigoriev I.V."/>
            <person name="Nagy L."/>
            <person name="Hibbett D."/>
            <person name="Henrissat B."/>
            <person name="Matheny P.B."/>
            <person name="Labbe J."/>
            <person name="Martin F."/>
        </authorList>
    </citation>
    <scope>NUCLEOTIDE SEQUENCE</scope>
    <source>
        <strain evidence="1">FP105234-sp</strain>
    </source>
</reference>
<dbReference type="Proteomes" id="UP000814033">
    <property type="component" value="Unassembled WGS sequence"/>
</dbReference>
<comment type="caution">
    <text evidence="1">The sequence shown here is derived from an EMBL/GenBank/DDBJ whole genome shotgun (WGS) entry which is preliminary data.</text>
</comment>
<dbReference type="EMBL" id="MU275954">
    <property type="protein sequence ID" value="KAI0045352.1"/>
    <property type="molecule type" value="Genomic_DNA"/>
</dbReference>
<reference evidence="1" key="2">
    <citation type="journal article" date="2022" name="New Phytol.">
        <title>Evolutionary transition to the ectomycorrhizal habit in the genomes of a hyperdiverse lineage of mushroom-forming fungi.</title>
        <authorList>
            <person name="Looney B."/>
            <person name="Miyauchi S."/>
            <person name="Morin E."/>
            <person name="Drula E."/>
            <person name="Courty P.E."/>
            <person name="Kohler A."/>
            <person name="Kuo A."/>
            <person name="LaButti K."/>
            <person name="Pangilinan J."/>
            <person name="Lipzen A."/>
            <person name="Riley R."/>
            <person name="Andreopoulos W."/>
            <person name="He G."/>
            <person name="Johnson J."/>
            <person name="Nolan M."/>
            <person name="Tritt A."/>
            <person name="Barry K.W."/>
            <person name="Grigoriev I.V."/>
            <person name="Nagy L.G."/>
            <person name="Hibbett D."/>
            <person name="Henrissat B."/>
            <person name="Matheny P.B."/>
            <person name="Labbe J."/>
            <person name="Martin F.M."/>
        </authorList>
    </citation>
    <scope>NUCLEOTIDE SEQUENCE</scope>
    <source>
        <strain evidence="1">FP105234-sp</strain>
    </source>
</reference>
<sequence length="314" mass="34769">MLFGICFNFCLYGVLTAQVYSYNYNFAEDKKKFKVLVYGLFVIETAQTAMTGADAFYWYAAGFGDLARLQDTYIASLDTPFIGSFTSLIVQLFYAYRIWVIKPSLLWLSGIVGVISVTQSVGGMIDGIVGHRIHLAQVHSPLTTPSTYIWLLGEAIADLMIAASMIWLYATTRHTYSNRILAKIMRMCIETNFASATVAVIAFSLYVALPHTAYIITPTAVLGKIYSNTLLVSLNSRIMLRDSANGTRIYVHSETVVQRSQAESDHTVVLHSMSPAAGGAYKMQSLSLAERGDCIDLRATDLNEMPPEKRVFAL</sequence>
<keyword evidence="2" id="KW-1185">Reference proteome</keyword>
<organism evidence="1 2">
    <name type="scientific">Auriscalpium vulgare</name>
    <dbReference type="NCBI Taxonomy" id="40419"/>
    <lineage>
        <taxon>Eukaryota</taxon>
        <taxon>Fungi</taxon>
        <taxon>Dikarya</taxon>
        <taxon>Basidiomycota</taxon>
        <taxon>Agaricomycotina</taxon>
        <taxon>Agaricomycetes</taxon>
        <taxon>Russulales</taxon>
        <taxon>Auriscalpiaceae</taxon>
        <taxon>Auriscalpium</taxon>
    </lineage>
</organism>
<protein>
    <submittedName>
        <fullName evidence="1">Uncharacterized protein</fullName>
    </submittedName>
</protein>
<accession>A0ACB8RNH2</accession>
<name>A0ACB8RNH2_9AGAM</name>